<dbReference type="Proteomes" id="UP001629113">
    <property type="component" value="Unassembled WGS sequence"/>
</dbReference>
<dbReference type="Gene3D" id="3.90.280.10">
    <property type="entry name" value="PEBP-like"/>
    <property type="match status" value="1"/>
</dbReference>
<keyword evidence="3" id="KW-1185">Reference proteome</keyword>
<dbReference type="EMBL" id="JBFCZG010000004">
    <property type="protein sequence ID" value="KAL3423756.1"/>
    <property type="molecule type" value="Genomic_DNA"/>
</dbReference>
<gene>
    <name evidence="2" type="ORF">PVAG01_05503</name>
</gene>
<keyword evidence="1" id="KW-0732">Signal</keyword>
<sequence length="143" mass="14889">MLRIFHSLLYIIMRASSFAILAAAAVVGQASANTPPGVFPVDNNQMTNFYDTSVLATNGVNIPKANTAIAPTVAFDTQLNGTFAIVMFDPDTPATGIGGNGTNSFLHWFQDGLTSVSTPVNVAGRGVFPLANAANIGPVQGYL</sequence>
<evidence type="ECO:0000313" key="3">
    <source>
        <dbReference type="Proteomes" id="UP001629113"/>
    </source>
</evidence>
<feature type="signal peptide" evidence="1">
    <location>
        <begin position="1"/>
        <end position="32"/>
    </location>
</feature>
<comment type="caution">
    <text evidence="2">The sequence shown here is derived from an EMBL/GenBank/DDBJ whole genome shotgun (WGS) entry which is preliminary data.</text>
</comment>
<reference evidence="2 3" key="1">
    <citation type="submission" date="2024-06" db="EMBL/GenBank/DDBJ databases">
        <title>Complete genome of Phlyctema vagabunda strain 19-DSS-EL-015.</title>
        <authorList>
            <person name="Fiorenzani C."/>
        </authorList>
    </citation>
    <scope>NUCLEOTIDE SEQUENCE [LARGE SCALE GENOMIC DNA]</scope>
    <source>
        <strain evidence="2 3">19-DSS-EL-015</strain>
    </source>
</reference>
<dbReference type="SUPFAM" id="SSF49777">
    <property type="entry name" value="PEBP-like"/>
    <property type="match status" value="1"/>
</dbReference>
<evidence type="ECO:0000256" key="1">
    <source>
        <dbReference type="SAM" id="SignalP"/>
    </source>
</evidence>
<protein>
    <submittedName>
        <fullName evidence="2">Phosphatidylethanolamine-binding protein PEBP protein</fullName>
    </submittedName>
</protein>
<proteinExistence type="predicted"/>
<feature type="chain" id="PRO_5046895829" evidence="1">
    <location>
        <begin position="33"/>
        <end position="143"/>
    </location>
</feature>
<organism evidence="2 3">
    <name type="scientific">Phlyctema vagabunda</name>
    <dbReference type="NCBI Taxonomy" id="108571"/>
    <lineage>
        <taxon>Eukaryota</taxon>
        <taxon>Fungi</taxon>
        <taxon>Dikarya</taxon>
        <taxon>Ascomycota</taxon>
        <taxon>Pezizomycotina</taxon>
        <taxon>Leotiomycetes</taxon>
        <taxon>Helotiales</taxon>
        <taxon>Dermateaceae</taxon>
        <taxon>Phlyctema</taxon>
    </lineage>
</organism>
<accession>A0ABR4PLE6</accession>
<evidence type="ECO:0000313" key="2">
    <source>
        <dbReference type="EMBL" id="KAL3423756.1"/>
    </source>
</evidence>
<name>A0ABR4PLE6_9HELO</name>
<dbReference type="InterPro" id="IPR036610">
    <property type="entry name" value="PEBP-like_sf"/>
</dbReference>